<keyword evidence="4" id="KW-0472">Membrane</keyword>
<feature type="domain" description="SH3" evidence="5">
    <location>
        <begin position="282"/>
        <end position="344"/>
    </location>
</feature>
<feature type="compositionally biased region" description="Low complexity" evidence="3">
    <location>
        <begin position="106"/>
        <end position="125"/>
    </location>
</feature>
<keyword evidence="1 2" id="KW-0728">SH3 domain</keyword>
<dbReference type="Proteomes" id="UP000078561">
    <property type="component" value="Unassembled WGS sequence"/>
</dbReference>
<dbReference type="STRING" id="4829.A0A163JDR5"/>
<dbReference type="Gene3D" id="2.30.30.40">
    <property type="entry name" value="SH3 Domains"/>
    <property type="match status" value="1"/>
</dbReference>
<feature type="transmembrane region" description="Helical" evidence="4">
    <location>
        <begin position="134"/>
        <end position="155"/>
    </location>
</feature>
<dbReference type="PROSITE" id="PS50002">
    <property type="entry name" value="SH3"/>
    <property type="match status" value="1"/>
</dbReference>
<dbReference type="InParanoid" id="A0A163JDR5"/>
<dbReference type="SMART" id="SM00326">
    <property type="entry name" value="SH3"/>
    <property type="match status" value="1"/>
</dbReference>
<evidence type="ECO:0000256" key="4">
    <source>
        <dbReference type="SAM" id="Phobius"/>
    </source>
</evidence>
<keyword evidence="4" id="KW-1133">Transmembrane helix</keyword>
<evidence type="ECO:0000256" key="3">
    <source>
        <dbReference type="SAM" id="MobiDB-lite"/>
    </source>
</evidence>
<dbReference type="AlphaFoldDB" id="A0A163JDR5"/>
<dbReference type="EMBL" id="LT553414">
    <property type="protein sequence ID" value="SAM00760.1"/>
    <property type="molecule type" value="Genomic_DNA"/>
</dbReference>
<feature type="compositionally biased region" description="Low complexity" evidence="3">
    <location>
        <begin position="199"/>
        <end position="211"/>
    </location>
</feature>
<name>A0A163JDR5_ABSGL</name>
<proteinExistence type="predicted"/>
<dbReference type="OMA" id="VANHTNR"/>
<keyword evidence="4" id="KW-0812">Transmembrane</keyword>
<dbReference type="SUPFAM" id="SSF50044">
    <property type="entry name" value="SH3-domain"/>
    <property type="match status" value="1"/>
</dbReference>
<feature type="region of interest" description="Disordered" evidence="3">
    <location>
        <begin position="342"/>
        <end position="383"/>
    </location>
</feature>
<evidence type="ECO:0000256" key="1">
    <source>
        <dbReference type="ARBA" id="ARBA00022443"/>
    </source>
</evidence>
<dbReference type="OrthoDB" id="5340910at2759"/>
<reference evidence="6" key="1">
    <citation type="submission" date="2016-04" db="EMBL/GenBank/DDBJ databases">
        <authorList>
            <person name="Evans L.H."/>
            <person name="Alamgir A."/>
            <person name="Owens N."/>
            <person name="Weber N.D."/>
            <person name="Virtaneva K."/>
            <person name="Barbian K."/>
            <person name="Babar A."/>
            <person name="Rosenke K."/>
        </authorList>
    </citation>
    <scope>NUCLEOTIDE SEQUENCE [LARGE SCALE GENOMIC DNA]</scope>
    <source>
        <strain evidence="6">CBS 101.48</strain>
    </source>
</reference>
<sequence>MNALVNLLPAYFGSSSSPTPNEEDLSKRAVDPSSNANGGFANNSSQKTSFPAGTTKPTPTTSASKASSSAASSSLSSASLPSSSSALPTSIPSPSATLPPPPLNVSQSSASATISPSSSPAAENSSGGGLSGGAIGAIVAVVIIVVGGLFAFLFLRRRRQKRIAARAGAGAMRDPYNEGFSSFPPPPAPMAFTSDQYHSPSSPISPAAGSAPYPPQQPPSSYQYNQPYPITAPNMISTPPMSSSNAPATMAAVGATAAGAAAITTTDYSTPPSQPGDIWQQPPLGTFTVLTTYTPTLSDEIDVQPNDQVQIFEEYDDGWCLGINITRGQKRGVFPKHCVTPEDQPAHANPSSQSLAVSDPNAPATSSAGKRVSSLYMENPPQL</sequence>
<feature type="region of interest" description="Disordered" evidence="3">
    <location>
        <begin position="166"/>
        <end position="223"/>
    </location>
</feature>
<accession>A0A163JDR5</accession>
<feature type="region of interest" description="Disordered" evidence="3">
    <location>
        <begin position="1"/>
        <end position="129"/>
    </location>
</feature>
<feature type="compositionally biased region" description="Low complexity" evidence="3">
    <location>
        <begin position="54"/>
        <end position="96"/>
    </location>
</feature>
<organism evidence="6">
    <name type="scientific">Absidia glauca</name>
    <name type="common">Pin mould</name>
    <dbReference type="NCBI Taxonomy" id="4829"/>
    <lineage>
        <taxon>Eukaryota</taxon>
        <taxon>Fungi</taxon>
        <taxon>Fungi incertae sedis</taxon>
        <taxon>Mucoromycota</taxon>
        <taxon>Mucoromycotina</taxon>
        <taxon>Mucoromycetes</taxon>
        <taxon>Mucorales</taxon>
        <taxon>Cunninghamellaceae</taxon>
        <taxon>Absidia</taxon>
    </lineage>
</organism>
<dbReference type="Pfam" id="PF14604">
    <property type="entry name" value="SH3_9"/>
    <property type="match status" value="1"/>
</dbReference>
<evidence type="ECO:0000313" key="7">
    <source>
        <dbReference type="Proteomes" id="UP000078561"/>
    </source>
</evidence>
<feature type="compositionally biased region" description="Low complexity" evidence="3">
    <location>
        <begin position="33"/>
        <end position="45"/>
    </location>
</feature>
<gene>
    <name evidence="6" type="primary">ABSGL_06483.1 scaffold 8356</name>
</gene>
<dbReference type="InterPro" id="IPR036028">
    <property type="entry name" value="SH3-like_dom_sf"/>
</dbReference>
<evidence type="ECO:0000259" key="5">
    <source>
        <dbReference type="PROSITE" id="PS50002"/>
    </source>
</evidence>
<keyword evidence="7" id="KW-1185">Reference proteome</keyword>
<evidence type="ECO:0000313" key="6">
    <source>
        <dbReference type="EMBL" id="SAM00760.1"/>
    </source>
</evidence>
<dbReference type="InterPro" id="IPR001452">
    <property type="entry name" value="SH3_domain"/>
</dbReference>
<protein>
    <recommendedName>
        <fullName evidence="5">SH3 domain-containing protein</fullName>
    </recommendedName>
</protein>
<evidence type="ECO:0000256" key="2">
    <source>
        <dbReference type="PROSITE-ProRule" id="PRU00192"/>
    </source>
</evidence>